<sequence>MKEAALVRLASPPAASLRAQRLHSGDVIYPVETNHLFSTGLEVSIARLDQPNHEGTKCLYLSERGTGKILALPYRHVVLDEHQPNEDYLYDESDPASRLTMIQHGDGVHIDMRALITSQKSNLECSKTLLANMVIPDDEKRKEMSV</sequence>
<dbReference type="Proteomes" id="UP001152087">
    <property type="component" value="Unassembled WGS sequence"/>
</dbReference>
<evidence type="ECO:0000313" key="2">
    <source>
        <dbReference type="Proteomes" id="UP001152087"/>
    </source>
</evidence>
<comment type="caution">
    <text evidence="1">The sequence shown here is derived from an EMBL/GenBank/DDBJ whole genome shotgun (WGS) entry which is preliminary data.</text>
</comment>
<dbReference type="EMBL" id="JAOQAV010000030">
    <property type="protein sequence ID" value="KAJ4183255.1"/>
    <property type="molecule type" value="Genomic_DNA"/>
</dbReference>
<dbReference type="AlphaFoldDB" id="A0A9W8R1D1"/>
<proteinExistence type="predicted"/>
<gene>
    <name evidence="1" type="ORF">NW755_009744</name>
</gene>
<protein>
    <submittedName>
        <fullName evidence="1">Uncharacterized protein</fullName>
    </submittedName>
</protein>
<organism evidence="1 2">
    <name type="scientific">Fusarium falciforme</name>
    <dbReference type="NCBI Taxonomy" id="195108"/>
    <lineage>
        <taxon>Eukaryota</taxon>
        <taxon>Fungi</taxon>
        <taxon>Dikarya</taxon>
        <taxon>Ascomycota</taxon>
        <taxon>Pezizomycotina</taxon>
        <taxon>Sordariomycetes</taxon>
        <taxon>Hypocreomycetidae</taxon>
        <taxon>Hypocreales</taxon>
        <taxon>Nectriaceae</taxon>
        <taxon>Fusarium</taxon>
        <taxon>Fusarium solani species complex</taxon>
    </lineage>
</organism>
<evidence type="ECO:0000313" key="1">
    <source>
        <dbReference type="EMBL" id="KAJ4183255.1"/>
    </source>
</evidence>
<keyword evidence="2" id="KW-1185">Reference proteome</keyword>
<name>A0A9W8R1D1_9HYPO</name>
<reference evidence="1" key="1">
    <citation type="submission" date="2022-09" db="EMBL/GenBank/DDBJ databases">
        <title>Fusarium specimens isolated from Avocado Roots.</title>
        <authorList>
            <person name="Stajich J."/>
            <person name="Roper C."/>
            <person name="Heimlech-Rivalta G."/>
        </authorList>
    </citation>
    <scope>NUCLEOTIDE SEQUENCE</scope>
    <source>
        <strain evidence="1">A02</strain>
    </source>
</reference>
<accession>A0A9W8R1D1</accession>